<feature type="transmembrane region" description="Helical" evidence="2">
    <location>
        <begin position="81"/>
        <end position="100"/>
    </location>
</feature>
<dbReference type="EMBL" id="NGJZ01000001">
    <property type="protein sequence ID" value="RSU07754.1"/>
    <property type="molecule type" value="Genomic_DNA"/>
</dbReference>
<keyword evidence="2" id="KW-1133">Transmembrane helix</keyword>
<dbReference type="RefSeq" id="WP_126821681.1">
    <property type="nucleotide sequence ID" value="NZ_JBHLWU010000001.1"/>
</dbReference>
<name>A0A430AID7_9ENTE</name>
<keyword evidence="2" id="KW-0472">Membrane</keyword>
<reference evidence="3 4" key="1">
    <citation type="submission" date="2017-05" db="EMBL/GenBank/DDBJ databases">
        <title>Vagococcus spp. assemblies.</title>
        <authorList>
            <person name="Gulvik C.A."/>
        </authorList>
    </citation>
    <scope>NUCLEOTIDE SEQUENCE [LARGE SCALE GENOMIC DNA]</scope>
    <source>
        <strain evidence="3 4">DSM 24756</strain>
    </source>
</reference>
<evidence type="ECO:0000313" key="3">
    <source>
        <dbReference type="EMBL" id="RSU07754.1"/>
    </source>
</evidence>
<keyword evidence="2" id="KW-0812">Transmembrane</keyword>
<organism evidence="3 4">
    <name type="scientific">Vagococcus entomophilus</name>
    <dbReference type="NCBI Taxonomy" id="1160095"/>
    <lineage>
        <taxon>Bacteria</taxon>
        <taxon>Bacillati</taxon>
        <taxon>Bacillota</taxon>
        <taxon>Bacilli</taxon>
        <taxon>Lactobacillales</taxon>
        <taxon>Enterococcaceae</taxon>
        <taxon>Vagococcus</taxon>
    </lineage>
</organism>
<dbReference type="OrthoDB" id="2193963at2"/>
<evidence type="ECO:0000313" key="4">
    <source>
        <dbReference type="Proteomes" id="UP000288669"/>
    </source>
</evidence>
<feature type="compositionally biased region" description="Basic and acidic residues" evidence="1">
    <location>
        <begin position="10"/>
        <end position="39"/>
    </location>
</feature>
<feature type="compositionally biased region" description="Basic and acidic residues" evidence="1">
    <location>
        <begin position="56"/>
        <end position="78"/>
    </location>
</feature>
<protein>
    <submittedName>
        <fullName evidence="3">Uncharacterized protein</fullName>
    </submittedName>
</protein>
<dbReference type="AlphaFoldDB" id="A0A430AID7"/>
<evidence type="ECO:0000256" key="2">
    <source>
        <dbReference type="SAM" id="Phobius"/>
    </source>
</evidence>
<evidence type="ECO:0000256" key="1">
    <source>
        <dbReference type="SAM" id="MobiDB-lite"/>
    </source>
</evidence>
<keyword evidence="4" id="KW-1185">Reference proteome</keyword>
<accession>A0A430AID7</accession>
<dbReference type="InterPro" id="IPR047752">
    <property type="entry name" value="MacP"/>
</dbReference>
<dbReference type="NCBIfam" id="NF038277">
    <property type="entry name" value="accessory_MacP"/>
    <property type="match status" value="1"/>
</dbReference>
<comment type="caution">
    <text evidence="3">The sequence shown here is derived from an EMBL/GenBank/DDBJ whole genome shotgun (WGS) entry which is preliminary data.</text>
</comment>
<dbReference type="Proteomes" id="UP000288669">
    <property type="component" value="Unassembled WGS sequence"/>
</dbReference>
<feature type="region of interest" description="Disordered" evidence="1">
    <location>
        <begin position="1"/>
        <end position="78"/>
    </location>
</feature>
<sequence>MPKKPLITRTELRKLREQDNPKKRNDFQEEVADSHESLQRESTVSKESFFNLRKPTTKEKQPITRSRRIENSKVKERSNSLNKAILLVIVLLAVLFYAVFNF</sequence>
<gene>
    <name evidence="3" type="ORF">CBF30_00500</name>
</gene>
<proteinExistence type="predicted"/>
<dbReference type="Pfam" id="PF26336">
    <property type="entry name" value="MacP_activator"/>
    <property type="match status" value="1"/>
</dbReference>